<evidence type="ECO:0000256" key="3">
    <source>
        <dbReference type="SAM" id="SignalP"/>
    </source>
</evidence>
<dbReference type="GO" id="GO:0061617">
    <property type="term" value="C:MICOS complex"/>
    <property type="evidence" value="ECO:0007669"/>
    <property type="project" value="UniProtKB-UniRule"/>
</dbReference>
<dbReference type="PANTHER" id="PTHR28268">
    <property type="entry name" value="MICOS SUBUNIT MIC26"/>
    <property type="match status" value="1"/>
</dbReference>
<dbReference type="InterPro" id="IPR033181">
    <property type="entry name" value="Mic26_fungi"/>
</dbReference>
<protein>
    <recommendedName>
        <fullName evidence="1">MICOS complex subunit</fullName>
    </recommendedName>
</protein>
<dbReference type="GO" id="GO:0042407">
    <property type="term" value="P:cristae formation"/>
    <property type="evidence" value="ECO:0007669"/>
    <property type="project" value="InterPro"/>
</dbReference>
<dbReference type="Proteomes" id="UP000652219">
    <property type="component" value="Unassembled WGS sequence"/>
</dbReference>
<organism evidence="4 5">
    <name type="scientific">Colletotrichum sojae</name>
    <dbReference type="NCBI Taxonomy" id="2175907"/>
    <lineage>
        <taxon>Eukaryota</taxon>
        <taxon>Fungi</taxon>
        <taxon>Dikarya</taxon>
        <taxon>Ascomycota</taxon>
        <taxon>Pezizomycotina</taxon>
        <taxon>Sordariomycetes</taxon>
        <taxon>Hypocreomycetidae</taxon>
        <taxon>Glomerellales</taxon>
        <taxon>Glomerellaceae</taxon>
        <taxon>Colletotrichum</taxon>
        <taxon>Colletotrichum orchidearum species complex</taxon>
    </lineage>
</organism>
<reference evidence="4 5" key="1">
    <citation type="journal article" date="2020" name="Phytopathology">
        <title>Genome Sequence Resources of Colletotrichum truncatum, C. plurivorum, C. musicola, and C. sojae: Four Species Pathogenic to Soybean (Glycine max).</title>
        <authorList>
            <person name="Rogerio F."/>
            <person name="Boufleur T.R."/>
            <person name="Ciampi-Guillardi M."/>
            <person name="Sukno S.A."/>
            <person name="Thon M.R."/>
            <person name="Massola Junior N.S."/>
            <person name="Baroncelli R."/>
        </authorList>
    </citation>
    <scope>NUCLEOTIDE SEQUENCE [LARGE SCALE GENOMIC DNA]</scope>
    <source>
        <strain evidence="4 5">LFN0009</strain>
    </source>
</reference>
<feature type="region of interest" description="Disordered" evidence="2">
    <location>
        <begin position="36"/>
        <end position="82"/>
    </location>
</feature>
<comment type="subcellular location">
    <subcellularLocation>
        <location evidence="1">Mitochondrion inner membrane</location>
    </subcellularLocation>
</comment>
<comment type="function">
    <text evidence="1">Component of the MICOS complex, a large protein complex of the mitochondrial inner membrane that plays crucial roles in the maintenance of crista junctions, inner membrane architecture, and formation of contact sites to the outer membrane.</text>
</comment>
<feature type="compositionally biased region" description="Pro residues" evidence="2">
    <location>
        <begin position="57"/>
        <end position="79"/>
    </location>
</feature>
<keyword evidence="1" id="KW-0472">Membrane</keyword>
<accession>A0A8H6J377</accession>
<dbReference type="EMBL" id="WIGN01000180">
    <property type="protein sequence ID" value="KAF6805522.1"/>
    <property type="molecule type" value="Genomic_DNA"/>
</dbReference>
<feature type="signal peptide" evidence="3">
    <location>
        <begin position="1"/>
        <end position="32"/>
    </location>
</feature>
<comment type="caution">
    <text evidence="4">The sequence shown here is derived from an EMBL/GenBank/DDBJ whole genome shotgun (WGS) entry which is preliminary data.</text>
</comment>
<name>A0A8H6J377_9PEZI</name>
<evidence type="ECO:0000256" key="1">
    <source>
        <dbReference type="RuleBase" id="RU363021"/>
    </source>
</evidence>
<feature type="chain" id="PRO_5034998160" description="MICOS complex subunit" evidence="3">
    <location>
        <begin position="33"/>
        <end position="249"/>
    </location>
</feature>
<keyword evidence="5" id="KW-1185">Reference proteome</keyword>
<evidence type="ECO:0000313" key="4">
    <source>
        <dbReference type="EMBL" id="KAF6805522.1"/>
    </source>
</evidence>
<proteinExistence type="predicted"/>
<keyword evidence="1" id="KW-0496">Mitochondrion</keyword>
<dbReference type="InterPro" id="IPR019166">
    <property type="entry name" value="MIC26/MIC27"/>
</dbReference>
<keyword evidence="3" id="KW-0732">Signal</keyword>
<dbReference type="AlphaFoldDB" id="A0A8H6J377"/>
<gene>
    <name evidence="4" type="ORF">CSOJ01_09454</name>
</gene>
<keyword evidence="1" id="KW-0999">Mitochondrion inner membrane</keyword>
<dbReference type="PANTHER" id="PTHR28268:SF1">
    <property type="entry name" value="MICOS SUBUNIT MIC26"/>
    <property type="match status" value="1"/>
</dbReference>
<comment type="subunit">
    <text evidence="1">Component of the mitochondrial contact site and cristae organizing system (MICOS) complex.</text>
</comment>
<dbReference type="Pfam" id="PF09769">
    <property type="entry name" value="ApoO"/>
    <property type="match status" value="1"/>
</dbReference>
<evidence type="ECO:0000256" key="2">
    <source>
        <dbReference type="SAM" id="MobiDB-lite"/>
    </source>
</evidence>
<evidence type="ECO:0000313" key="5">
    <source>
        <dbReference type="Proteomes" id="UP000652219"/>
    </source>
</evidence>
<dbReference type="GO" id="GO:0044284">
    <property type="term" value="C:mitochondrial crista junction"/>
    <property type="evidence" value="ECO:0007669"/>
    <property type="project" value="TreeGrafter"/>
</dbReference>
<sequence>MAARVLLQRRAAPLAASVVLGAFALAPRTVYAEAPEGSLSKKPIYDDPEPLPTSSTLPPPIPRTEQPPPAEQPSKPRSPTPTERLAVEIGKARLGLYQYAVGAEDAVNRAMDRAFNLEQSFTSTVASLAPPRESGEKLMPGAIYVLVAAMAGSIVTRNRSVLLRATAPLALGITAGWTVLPITMTNVSNLAWKYEQRFPVVAQGHLKLRESIESSWRAAWVHSKIGVQYVDEKVTDARETVEDWVKKGK</sequence>